<reference evidence="2" key="1">
    <citation type="submission" date="2019-10" db="EMBL/GenBank/DDBJ databases">
        <authorList>
            <person name="Soares A.E.R."/>
            <person name="Aleixo A."/>
            <person name="Schneider P."/>
            <person name="Miyaki C.Y."/>
            <person name="Schneider M.P."/>
            <person name="Mello C."/>
            <person name="Vasconcelos A.T.R."/>
        </authorList>
    </citation>
    <scope>NUCLEOTIDE SEQUENCE</scope>
    <source>
        <tissue evidence="2">Muscle</tissue>
    </source>
</reference>
<protein>
    <submittedName>
        <fullName evidence="2">Uncharacterized protein</fullName>
    </submittedName>
</protein>
<organism evidence="2 3">
    <name type="scientific">Willisornis vidua</name>
    <name type="common">Xingu scale-backed antbird</name>
    <dbReference type="NCBI Taxonomy" id="1566151"/>
    <lineage>
        <taxon>Eukaryota</taxon>
        <taxon>Metazoa</taxon>
        <taxon>Chordata</taxon>
        <taxon>Craniata</taxon>
        <taxon>Vertebrata</taxon>
        <taxon>Euteleostomi</taxon>
        <taxon>Archelosauria</taxon>
        <taxon>Archosauria</taxon>
        <taxon>Dinosauria</taxon>
        <taxon>Saurischia</taxon>
        <taxon>Theropoda</taxon>
        <taxon>Coelurosauria</taxon>
        <taxon>Aves</taxon>
        <taxon>Neognathae</taxon>
        <taxon>Neoaves</taxon>
        <taxon>Telluraves</taxon>
        <taxon>Australaves</taxon>
        <taxon>Passeriformes</taxon>
        <taxon>Thamnophilidae</taxon>
        <taxon>Willisornis</taxon>
    </lineage>
</organism>
<evidence type="ECO:0000313" key="3">
    <source>
        <dbReference type="Proteomes" id="UP001145742"/>
    </source>
</evidence>
<dbReference type="Proteomes" id="UP001145742">
    <property type="component" value="Unassembled WGS sequence"/>
</dbReference>
<proteinExistence type="predicted"/>
<evidence type="ECO:0000256" key="1">
    <source>
        <dbReference type="SAM" id="MobiDB-lite"/>
    </source>
</evidence>
<feature type="region of interest" description="Disordered" evidence="1">
    <location>
        <begin position="1"/>
        <end position="36"/>
    </location>
</feature>
<comment type="caution">
    <text evidence="2">The sequence shown here is derived from an EMBL/GenBank/DDBJ whole genome shotgun (WGS) entry which is preliminary data.</text>
</comment>
<evidence type="ECO:0000313" key="2">
    <source>
        <dbReference type="EMBL" id="KAJ7423461.1"/>
    </source>
</evidence>
<sequence>MRSTENKTDGSSWERVFQSCPSAGPRHGSLPVGQLRPSLHQTSQGRYWVVLGGDIILGNLAFGDHSPDPEEDQNLDRTATTTIDQTVTVICTNRGQGERESLHFPLALKRLYPAPYLVHASLAMAGRQSFLDIHEAMFTSMRRRHSGVASAESLANRLRFQTELRSLIKDSPFLKEKQLVSS</sequence>
<gene>
    <name evidence="2" type="ORF">WISP_33596</name>
</gene>
<dbReference type="EMBL" id="WHWB01032830">
    <property type="protein sequence ID" value="KAJ7423461.1"/>
    <property type="molecule type" value="Genomic_DNA"/>
</dbReference>
<name>A0ABQ9DPZ6_9PASS</name>
<accession>A0ABQ9DPZ6</accession>
<keyword evidence="3" id="KW-1185">Reference proteome</keyword>